<dbReference type="InterPro" id="IPR006059">
    <property type="entry name" value="SBP"/>
</dbReference>
<reference evidence="1 2" key="1">
    <citation type="submission" date="2016-12" db="EMBL/GenBank/DDBJ databases">
        <title>Genome Mining:The Detection of Biosynthetic Gene Clusters to Aid in the Expression of Curamycin A produced by Streptomyces sp. strain CZA14.</title>
        <authorList>
            <person name="Durrell K.A."/>
            <person name="Kirby B.M."/>
            <person name="Khan W."/>
            <person name="Mthethwa T."/>
            <person name="Le Roes-Hill M."/>
        </authorList>
    </citation>
    <scope>NUCLEOTIDE SEQUENCE [LARGE SCALE GENOMIC DNA]</scope>
    <source>
        <strain evidence="1 2">CZA14</strain>
    </source>
</reference>
<proteinExistence type="predicted"/>
<dbReference type="Gene3D" id="3.40.190.10">
    <property type="entry name" value="Periplasmic binding protein-like II"/>
    <property type="match status" value="2"/>
</dbReference>
<dbReference type="Proteomes" id="UP000194266">
    <property type="component" value="Unassembled WGS sequence"/>
</dbReference>
<sequence length="406" mass="43501">MRRPRPRTLLVLAVCLALLGTTVYAGVRWAQAWKGSVTLLANWSGTEREQFEENVIRPFEDEYRIDVVYQGSSALSQVLAADIAAGNPPDVAVLPGPGELLSYAVDGRLHPLDGLFDRRHYDGIWAPEVTVPGSGGHTYWLPVKTGLKSMVWYAGDRPTARSAAGPERWCLGMESGATSGWPGTDWVEDILLQQAGPRVYADWANGRLPWTDPAVRKAWATWGEMAGAGGSRAEEALTAGFGADCAPGRLEHQGSFRAGHWQRAGGDYVHFADIVPDAGPRAGAWEVSGDLAALLNPTPEAEQLIRYLADPGTALPQHTANKAAPDGGRGGTADEIGRILRGGTGGTRCWDASDVMPRATRDAFHQAVLRYLVEPESLDELLTELDDLEDADSVSTGPELPVCGGG</sequence>
<name>A0ABX3YEV5_9ACTN</name>
<protein>
    <recommendedName>
        <fullName evidence="3">ABC transporter substrate-binding protein</fullName>
    </recommendedName>
</protein>
<evidence type="ECO:0000313" key="2">
    <source>
        <dbReference type="Proteomes" id="UP000194266"/>
    </source>
</evidence>
<accession>A0ABX3YEV5</accession>
<organism evidence="1 2">
    <name type="scientific">Streptomyces pharetrae CZA14</name>
    <dbReference type="NCBI Taxonomy" id="1144883"/>
    <lineage>
        <taxon>Bacteria</taxon>
        <taxon>Bacillati</taxon>
        <taxon>Actinomycetota</taxon>
        <taxon>Actinomycetes</taxon>
        <taxon>Kitasatosporales</taxon>
        <taxon>Streptomycetaceae</taxon>
        <taxon>Streptomyces</taxon>
    </lineage>
</organism>
<dbReference type="Pfam" id="PF01547">
    <property type="entry name" value="SBP_bac_1"/>
    <property type="match status" value="1"/>
</dbReference>
<dbReference type="RefSeq" id="WP_086171939.1">
    <property type="nucleotide sequence ID" value="NZ_MRYD01000192.1"/>
</dbReference>
<evidence type="ECO:0000313" key="1">
    <source>
        <dbReference type="EMBL" id="OSZ57424.1"/>
    </source>
</evidence>
<evidence type="ECO:0008006" key="3">
    <source>
        <dbReference type="Google" id="ProtNLM"/>
    </source>
</evidence>
<gene>
    <name evidence="1" type="ORF">OQI_27355</name>
</gene>
<dbReference type="EMBL" id="MRYD01000192">
    <property type="protein sequence ID" value="OSZ57424.1"/>
    <property type="molecule type" value="Genomic_DNA"/>
</dbReference>
<keyword evidence="2" id="KW-1185">Reference proteome</keyword>
<dbReference type="SUPFAM" id="SSF53850">
    <property type="entry name" value="Periplasmic binding protein-like II"/>
    <property type="match status" value="1"/>
</dbReference>
<comment type="caution">
    <text evidence="1">The sequence shown here is derived from an EMBL/GenBank/DDBJ whole genome shotgun (WGS) entry which is preliminary data.</text>
</comment>